<dbReference type="InterPro" id="IPR041645">
    <property type="entry name" value="ADAMTS_CR_2"/>
</dbReference>
<feature type="compositionally biased region" description="Basic residues" evidence="9">
    <location>
        <begin position="785"/>
        <end position="810"/>
    </location>
</feature>
<feature type="active site" evidence="8">
    <location>
        <position position="556"/>
    </location>
</feature>
<feature type="compositionally biased region" description="Basic residues" evidence="9">
    <location>
        <begin position="91"/>
        <end position="103"/>
    </location>
</feature>
<dbReference type="Proteomes" id="UP001283361">
    <property type="component" value="Unassembled WGS sequence"/>
</dbReference>
<evidence type="ECO:0000256" key="6">
    <source>
        <dbReference type="ARBA" id="ARBA00023157"/>
    </source>
</evidence>
<comment type="caution">
    <text evidence="8">Lacks conserved residue(s) required for the propagation of feature annotation.</text>
</comment>
<keyword evidence="1" id="KW-0645">Protease</keyword>
<feature type="compositionally biased region" description="Basic and acidic residues" evidence="9">
    <location>
        <begin position="118"/>
        <end position="149"/>
    </location>
</feature>
<evidence type="ECO:0000256" key="5">
    <source>
        <dbReference type="ARBA" id="ARBA00023049"/>
    </source>
</evidence>
<keyword evidence="6" id="KW-1015">Disulfide bond</keyword>
<evidence type="ECO:0000259" key="10">
    <source>
        <dbReference type="PROSITE" id="PS50215"/>
    </source>
</evidence>
<dbReference type="AlphaFoldDB" id="A0AAE0YX70"/>
<keyword evidence="12" id="KW-1185">Reference proteome</keyword>
<sequence length="1039" mass="119225">MLSLPLDLNTSDRSPARMPSELFPLALSPLTCSKYDTRLNATLDILSLDLDIDISQVNSAELPRSLLESPSTPLEWNDFTLEDDMLFMHRRRHHGQRRRRGRGDRKESSTLIPSSAERASDREETLEKVEETVPQDRSKRSVNEPREEENTSTGRDFQTGARFSSPPSSSFASISSRNAAYKDTDGGISDFERVLSPKIGQGAEIISMSIEETGIHDFYVNGPCAYSPPTSDALHFHSKSNEAAVPAAAATITPTTADFHSSSSNSNIIPGSNSTQILELKRGRESFEKLTRLNEMSADKGSSPATNSSDTASLPDNDTTENHVVRRSKRWASNSRRRDHLSRTRSRRYQPLRASIRKRRIRVRPMRMRMPVVQAVVRRRRPSRVEAKVGVLVVVDNSIYRQYLKDNQYSRRTALAKIKRYYGMVFAMMDQRFGTIDSPSLSISVRISGIMVAETREDAGWLEHIVDWSTVSTHGRASIYTSKALQLFSGWVSKRKGLPKFDHAMVFTGYRLSSEKGVGLGGMAYLKAICDTESGNAVSIVGDRGDFQNVKVATHELAHSLGAYHDGYPKAAACPPEQNYIMTPVGTHKHQVLKNAFYFSRCSIRDMYIHLSKPRSACVLDEPQVYHKYDLERYPPGHLYTADQQCKLIFGKKSHFCDVYQKPDNLENIMCGLLWCKDPDKDNSCRTNSYLSALPGTRCGSNKVCHLGQCIPDPKKRTETSRRSSTHYHKSRPETRAAPSLSVPRPTRVPTLRGRSNSLPGITQKPVRPSSRMRGPRKRDPLTERRRRLRNRSRTGRRRRTRRRRRHRSRPERPRSRSNPQRPDTPRSRPDSRDREGDRSRSRSNYRRPGDPRSTSDRYNPGRPGLSSGQQTPDNPRSRTNRYRPEPRPRKTKDHYRPESPRSRSDQERSRTSYERSDRPRSRSDHYRPERPRSRSNPSTPERPRLRSGPSRPDDPRSRSGMYRPERRRPASDHHHTERPRSRLDHYRPVRPQCVADKNPRYCQGLIRLNPGGCRRQAIREYCCVTCHYQRARRRRRRR</sequence>
<feature type="binding site" evidence="8">
    <location>
        <position position="559"/>
    </location>
    <ligand>
        <name>Zn(2+)</name>
        <dbReference type="ChEBI" id="CHEBI:29105"/>
        <note>catalytic</note>
    </ligand>
</feature>
<evidence type="ECO:0000256" key="7">
    <source>
        <dbReference type="ARBA" id="ARBA00023180"/>
    </source>
</evidence>
<dbReference type="InterPro" id="IPR006586">
    <property type="entry name" value="ADAM_Cys-rich"/>
</dbReference>
<feature type="region of interest" description="Disordered" evidence="9">
    <location>
        <begin position="91"/>
        <end position="175"/>
    </location>
</feature>
<name>A0AAE0YX70_9GAST</name>
<feature type="compositionally biased region" description="Basic and acidic residues" evidence="9">
    <location>
        <begin position="824"/>
        <end position="841"/>
    </location>
</feature>
<feature type="compositionally biased region" description="Polar residues" evidence="9">
    <location>
        <begin position="303"/>
        <end position="317"/>
    </location>
</feature>
<evidence type="ECO:0000256" key="4">
    <source>
        <dbReference type="ARBA" id="ARBA00022833"/>
    </source>
</evidence>
<dbReference type="GO" id="GO:0004222">
    <property type="term" value="F:metalloendopeptidase activity"/>
    <property type="evidence" value="ECO:0007669"/>
    <property type="project" value="InterPro"/>
</dbReference>
<feature type="domain" description="Peptidase M12B" evidence="10">
    <location>
        <begin position="387"/>
        <end position="623"/>
    </location>
</feature>
<dbReference type="Gene3D" id="3.40.390.10">
    <property type="entry name" value="Collagenase (Catalytic Domain)"/>
    <property type="match status" value="1"/>
</dbReference>
<reference evidence="11" key="1">
    <citation type="journal article" date="2023" name="G3 (Bethesda)">
        <title>A reference genome for the long-term kleptoplast-retaining sea slug Elysia crispata morphotype clarki.</title>
        <authorList>
            <person name="Eastman K.E."/>
            <person name="Pendleton A.L."/>
            <person name="Shaikh M.A."/>
            <person name="Suttiyut T."/>
            <person name="Ogas R."/>
            <person name="Tomko P."/>
            <person name="Gavelis G."/>
            <person name="Widhalm J.R."/>
            <person name="Wisecaver J.H."/>
        </authorList>
    </citation>
    <scope>NUCLEOTIDE SEQUENCE</scope>
    <source>
        <strain evidence="11">ECLA1</strain>
    </source>
</reference>
<evidence type="ECO:0000256" key="3">
    <source>
        <dbReference type="ARBA" id="ARBA00022801"/>
    </source>
</evidence>
<keyword evidence="5" id="KW-0482">Metalloprotease</keyword>
<keyword evidence="2 8" id="KW-0479">Metal-binding</keyword>
<protein>
    <recommendedName>
        <fullName evidence="10">Peptidase M12B domain-containing protein</fullName>
    </recommendedName>
</protein>
<dbReference type="GO" id="GO:0006509">
    <property type="term" value="P:membrane protein ectodomain proteolysis"/>
    <property type="evidence" value="ECO:0007669"/>
    <property type="project" value="TreeGrafter"/>
</dbReference>
<evidence type="ECO:0000313" key="12">
    <source>
        <dbReference type="Proteomes" id="UP001283361"/>
    </source>
</evidence>
<gene>
    <name evidence="11" type="ORF">RRG08_014428</name>
</gene>
<dbReference type="PANTHER" id="PTHR11905:SF159">
    <property type="entry name" value="ADAM METALLOPROTEASE"/>
    <property type="match status" value="1"/>
</dbReference>
<dbReference type="Pfam" id="PF17771">
    <property type="entry name" value="ADAMTS_CR_2"/>
    <property type="match status" value="1"/>
</dbReference>
<feature type="compositionally biased region" description="Low complexity" evidence="9">
    <location>
        <begin position="161"/>
        <end position="175"/>
    </location>
</feature>
<feature type="compositionally biased region" description="Basic and acidic residues" evidence="9">
    <location>
        <begin position="713"/>
        <end position="722"/>
    </location>
</feature>
<keyword evidence="4 8" id="KW-0862">Zinc</keyword>
<feature type="binding site" evidence="8">
    <location>
        <position position="565"/>
    </location>
    <ligand>
        <name>Zn(2+)</name>
        <dbReference type="ChEBI" id="CHEBI:29105"/>
        <note>catalytic</note>
    </ligand>
</feature>
<feature type="compositionally biased region" description="Basic residues" evidence="9">
    <location>
        <begin position="325"/>
        <end position="350"/>
    </location>
</feature>
<dbReference type="Gene3D" id="3.40.1620.60">
    <property type="match status" value="1"/>
</dbReference>
<proteinExistence type="predicted"/>
<keyword evidence="7" id="KW-0325">Glycoprotein</keyword>
<evidence type="ECO:0000256" key="9">
    <source>
        <dbReference type="SAM" id="MobiDB-lite"/>
    </source>
</evidence>
<accession>A0AAE0YX70</accession>
<dbReference type="PANTHER" id="PTHR11905">
    <property type="entry name" value="ADAM A DISINTEGRIN AND METALLOPROTEASE DOMAIN"/>
    <property type="match status" value="1"/>
</dbReference>
<dbReference type="EMBL" id="JAWDGP010005317">
    <property type="protein sequence ID" value="KAK3757872.1"/>
    <property type="molecule type" value="Genomic_DNA"/>
</dbReference>
<comment type="caution">
    <text evidence="11">The sequence shown here is derived from an EMBL/GenBank/DDBJ whole genome shotgun (WGS) entry which is preliminary data.</text>
</comment>
<feature type="compositionally biased region" description="Basic and acidic residues" evidence="9">
    <location>
        <begin position="883"/>
        <end position="933"/>
    </location>
</feature>
<dbReference type="Pfam" id="PF01421">
    <property type="entry name" value="Reprolysin"/>
    <property type="match status" value="1"/>
</dbReference>
<evidence type="ECO:0000256" key="2">
    <source>
        <dbReference type="ARBA" id="ARBA00022723"/>
    </source>
</evidence>
<feature type="region of interest" description="Disordered" evidence="9">
    <location>
        <begin position="710"/>
        <end position="987"/>
    </location>
</feature>
<dbReference type="SMART" id="SM00608">
    <property type="entry name" value="ACR"/>
    <property type="match status" value="1"/>
</dbReference>
<feature type="binding site" evidence="8">
    <location>
        <position position="555"/>
    </location>
    <ligand>
        <name>Zn(2+)</name>
        <dbReference type="ChEBI" id="CHEBI:29105"/>
        <note>catalytic</note>
    </ligand>
</feature>
<keyword evidence="3" id="KW-0378">Hydrolase</keyword>
<evidence type="ECO:0000256" key="8">
    <source>
        <dbReference type="PROSITE-ProRule" id="PRU00276"/>
    </source>
</evidence>
<dbReference type="InterPro" id="IPR001590">
    <property type="entry name" value="Peptidase_M12B"/>
</dbReference>
<dbReference type="SUPFAM" id="SSF55486">
    <property type="entry name" value="Metalloproteases ('zincins'), catalytic domain"/>
    <property type="match status" value="1"/>
</dbReference>
<evidence type="ECO:0000256" key="1">
    <source>
        <dbReference type="ARBA" id="ARBA00022670"/>
    </source>
</evidence>
<evidence type="ECO:0000313" key="11">
    <source>
        <dbReference type="EMBL" id="KAK3757872.1"/>
    </source>
</evidence>
<dbReference type="PROSITE" id="PS50215">
    <property type="entry name" value="ADAM_MEPRO"/>
    <property type="match status" value="1"/>
</dbReference>
<dbReference type="GO" id="GO:0046872">
    <property type="term" value="F:metal ion binding"/>
    <property type="evidence" value="ECO:0007669"/>
    <property type="project" value="UniProtKB-KW"/>
</dbReference>
<dbReference type="InterPro" id="IPR024079">
    <property type="entry name" value="MetalloPept_cat_dom_sf"/>
</dbReference>
<organism evidence="11 12">
    <name type="scientific">Elysia crispata</name>
    <name type="common">lettuce slug</name>
    <dbReference type="NCBI Taxonomy" id="231223"/>
    <lineage>
        <taxon>Eukaryota</taxon>
        <taxon>Metazoa</taxon>
        <taxon>Spiralia</taxon>
        <taxon>Lophotrochozoa</taxon>
        <taxon>Mollusca</taxon>
        <taxon>Gastropoda</taxon>
        <taxon>Heterobranchia</taxon>
        <taxon>Euthyneura</taxon>
        <taxon>Panpulmonata</taxon>
        <taxon>Sacoglossa</taxon>
        <taxon>Placobranchoidea</taxon>
        <taxon>Plakobranchidae</taxon>
        <taxon>Elysia</taxon>
    </lineage>
</organism>
<feature type="compositionally biased region" description="Basic and acidic residues" evidence="9">
    <location>
        <begin position="952"/>
        <end position="987"/>
    </location>
</feature>
<feature type="region of interest" description="Disordered" evidence="9">
    <location>
        <begin position="294"/>
        <end position="350"/>
    </location>
</feature>